<dbReference type="Proteomes" id="UP001335648">
    <property type="component" value="Unassembled WGS sequence"/>
</dbReference>
<organism evidence="1 2">
    <name type="scientific">Champsocephalus esox</name>
    <name type="common">pike icefish</name>
    <dbReference type="NCBI Taxonomy" id="159716"/>
    <lineage>
        <taxon>Eukaryota</taxon>
        <taxon>Metazoa</taxon>
        <taxon>Chordata</taxon>
        <taxon>Craniata</taxon>
        <taxon>Vertebrata</taxon>
        <taxon>Euteleostomi</taxon>
        <taxon>Actinopterygii</taxon>
        <taxon>Neopterygii</taxon>
        <taxon>Teleostei</taxon>
        <taxon>Neoteleostei</taxon>
        <taxon>Acanthomorphata</taxon>
        <taxon>Eupercaria</taxon>
        <taxon>Perciformes</taxon>
        <taxon>Notothenioidei</taxon>
        <taxon>Channichthyidae</taxon>
        <taxon>Champsocephalus</taxon>
    </lineage>
</organism>
<evidence type="ECO:0000313" key="1">
    <source>
        <dbReference type="EMBL" id="KAK5887290.1"/>
    </source>
</evidence>
<name>A0AAN8BLG3_9TELE</name>
<evidence type="ECO:0000313" key="2">
    <source>
        <dbReference type="Proteomes" id="UP001335648"/>
    </source>
</evidence>
<accession>A0AAN8BLG3</accession>
<keyword evidence="2" id="KW-1185">Reference proteome</keyword>
<dbReference type="EMBL" id="JAULUE010002058">
    <property type="protein sequence ID" value="KAK5887290.1"/>
    <property type="molecule type" value="Genomic_DNA"/>
</dbReference>
<sequence>MDVTAETFNLHGRGLLQLKVKLGACSFLRVVLISLRVIVKEVETLAFVCLLQRALLKYSEAFKRKKMIVLGNDWSKVGES</sequence>
<comment type="caution">
    <text evidence="1">The sequence shown here is derived from an EMBL/GenBank/DDBJ whole genome shotgun (WGS) entry which is preliminary data.</text>
</comment>
<proteinExistence type="predicted"/>
<gene>
    <name evidence="1" type="ORF">CesoFtcFv8_015904</name>
</gene>
<protein>
    <submittedName>
        <fullName evidence="1">Uncharacterized protein</fullName>
    </submittedName>
</protein>
<dbReference type="AlphaFoldDB" id="A0AAN8BLG3"/>
<reference evidence="1 2" key="1">
    <citation type="journal article" date="2023" name="Mol. Biol. Evol.">
        <title>Genomics of Secondarily Temperate Adaptation in the Only Non-Antarctic Icefish.</title>
        <authorList>
            <person name="Rivera-Colon A.G."/>
            <person name="Rayamajhi N."/>
            <person name="Minhas B.F."/>
            <person name="Madrigal G."/>
            <person name="Bilyk K.T."/>
            <person name="Yoon V."/>
            <person name="Hune M."/>
            <person name="Gregory S."/>
            <person name="Cheng C.H.C."/>
            <person name="Catchen J.M."/>
        </authorList>
    </citation>
    <scope>NUCLEOTIDE SEQUENCE [LARGE SCALE GENOMIC DNA]</scope>
    <source>
        <strain evidence="1">JC2023a</strain>
    </source>
</reference>